<feature type="region of interest" description="Disordered" evidence="1">
    <location>
        <begin position="155"/>
        <end position="179"/>
    </location>
</feature>
<dbReference type="Proteomes" id="UP000507470">
    <property type="component" value="Unassembled WGS sequence"/>
</dbReference>
<dbReference type="EMBL" id="CACVKT020002731">
    <property type="protein sequence ID" value="CAC5379491.1"/>
    <property type="molecule type" value="Genomic_DNA"/>
</dbReference>
<organism evidence="2 3">
    <name type="scientific">Mytilus coruscus</name>
    <name type="common">Sea mussel</name>
    <dbReference type="NCBI Taxonomy" id="42192"/>
    <lineage>
        <taxon>Eukaryota</taxon>
        <taxon>Metazoa</taxon>
        <taxon>Spiralia</taxon>
        <taxon>Lophotrochozoa</taxon>
        <taxon>Mollusca</taxon>
        <taxon>Bivalvia</taxon>
        <taxon>Autobranchia</taxon>
        <taxon>Pteriomorphia</taxon>
        <taxon>Mytilida</taxon>
        <taxon>Mytiloidea</taxon>
        <taxon>Mytilidae</taxon>
        <taxon>Mytilinae</taxon>
        <taxon>Mytilus</taxon>
    </lineage>
</organism>
<keyword evidence="3" id="KW-1185">Reference proteome</keyword>
<sequence length="315" mass="35662">MPRNPKLKGINRHQRDVLVFVPYIKDFVKSLKSSVIAVKRTDLKDIYLGYVNVRTEAVDLHRQASSENEDREKEYTEKNLPPVAVFDPVKTLVLDANRNKLGDLFKEEENLARYFNHSKQFPNCKLISVVHDKGQSYKKLFLVSKVDIPKGQGFDLTPFLESDDNDGTDSDSGKIENDEFSNGQVFDLTPFLESDDNIDNDDNDDNDDTDSAMIENGGLSNVFDLTPFLESDDNIDNDDNDDTDSAMIENGGLSNDEPIIDSVAIEEMYAIIKQSHTDVDHGLHAVAFMDNFIDEYRDPSPERDVMLLPDCINIK</sequence>
<dbReference type="AlphaFoldDB" id="A0A6J8B7R9"/>
<proteinExistence type="predicted"/>
<gene>
    <name evidence="2" type="ORF">MCOR_15556</name>
</gene>
<evidence type="ECO:0000313" key="3">
    <source>
        <dbReference type="Proteomes" id="UP000507470"/>
    </source>
</evidence>
<dbReference type="InterPro" id="IPR046341">
    <property type="entry name" value="SET_dom_sf"/>
</dbReference>
<protein>
    <submittedName>
        <fullName evidence="2">Uncharacterized protein</fullName>
    </submittedName>
</protein>
<feature type="compositionally biased region" description="Acidic residues" evidence="1">
    <location>
        <begin position="193"/>
        <end position="210"/>
    </location>
</feature>
<dbReference type="Gene3D" id="2.170.270.10">
    <property type="entry name" value="SET domain"/>
    <property type="match status" value="1"/>
</dbReference>
<name>A0A6J8B7R9_MYTCO</name>
<evidence type="ECO:0000256" key="1">
    <source>
        <dbReference type="SAM" id="MobiDB-lite"/>
    </source>
</evidence>
<dbReference type="SUPFAM" id="SSF82199">
    <property type="entry name" value="SET domain"/>
    <property type="match status" value="1"/>
</dbReference>
<dbReference type="OrthoDB" id="6069991at2759"/>
<feature type="region of interest" description="Disordered" evidence="1">
    <location>
        <begin position="191"/>
        <end position="216"/>
    </location>
</feature>
<accession>A0A6J8B7R9</accession>
<evidence type="ECO:0000313" key="2">
    <source>
        <dbReference type="EMBL" id="CAC5379491.1"/>
    </source>
</evidence>
<reference evidence="2 3" key="1">
    <citation type="submission" date="2020-06" db="EMBL/GenBank/DDBJ databases">
        <authorList>
            <person name="Li R."/>
            <person name="Bekaert M."/>
        </authorList>
    </citation>
    <scope>NUCLEOTIDE SEQUENCE [LARGE SCALE GENOMIC DNA]</scope>
    <source>
        <strain evidence="3">wild</strain>
    </source>
</reference>